<reference evidence="10" key="1">
    <citation type="journal article" date="2019" name="Int. J. Syst. Evol. Microbiol.">
        <title>The Global Catalogue of Microorganisms (GCM) 10K type strain sequencing project: providing services to taxonomists for standard genome sequencing and annotation.</title>
        <authorList>
            <consortium name="The Broad Institute Genomics Platform"/>
            <consortium name="The Broad Institute Genome Sequencing Center for Infectious Disease"/>
            <person name="Wu L."/>
            <person name="Ma J."/>
        </authorList>
    </citation>
    <scope>NUCLEOTIDE SEQUENCE [LARGE SCALE GENOMIC DNA]</scope>
    <source>
        <strain evidence="10">JCM 16022</strain>
    </source>
</reference>
<comment type="caution">
    <text evidence="9">The sequence shown here is derived from an EMBL/GenBank/DDBJ whole genome shotgun (WGS) entry which is preliminary data.</text>
</comment>
<dbReference type="Gene3D" id="1.10.1740.10">
    <property type="match status" value="1"/>
</dbReference>
<dbReference type="Proteomes" id="UP001501771">
    <property type="component" value="Unassembled WGS sequence"/>
</dbReference>
<keyword evidence="4" id="KW-0238">DNA-binding</keyword>
<sequence length="190" mass="21580">MSQQQERFRRLYAEQFDRLLGYALRRVDRPEDAADVVSETFLVAWRRLGDVPDGDEARLWLYGVARRTLANHRRGEGRRTALGDRLRRDLAACAPDHAAGVTERETVRAAMHRLAARDREVLELAAWEGLEPREIAEVLGISPIAVRSRLSRSRARLRALMVEDEPACNEAGPPGHVTGRQPQLARKEDR</sequence>
<dbReference type="Pfam" id="PF04542">
    <property type="entry name" value="Sigma70_r2"/>
    <property type="match status" value="1"/>
</dbReference>
<dbReference type="EMBL" id="BAAAQR010000015">
    <property type="protein sequence ID" value="GAA2154106.1"/>
    <property type="molecule type" value="Genomic_DNA"/>
</dbReference>
<protein>
    <submittedName>
        <fullName evidence="9">Sigma-70 family RNA polymerase sigma factor</fullName>
    </submittedName>
</protein>
<dbReference type="InterPro" id="IPR014284">
    <property type="entry name" value="RNA_pol_sigma-70_dom"/>
</dbReference>
<evidence type="ECO:0000256" key="3">
    <source>
        <dbReference type="ARBA" id="ARBA00023082"/>
    </source>
</evidence>
<proteinExistence type="inferred from homology"/>
<dbReference type="InterPro" id="IPR013324">
    <property type="entry name" value="RNA_pol_sigma_r3/r4-like"/>
</dbReference>
<dbReference type="RefSeq" id="WP_344156539.1">
    <property type="nucleotide sequence ID" value="NZ_BAAAQR010000015.1"/>
</dbReference>
<evidence type="ECO:0000256" key="2">
    <source>
        <dbReference type="ARBA" id="ARBA00023015"/>
    </source>
</evidence>
<evidence type="ECO:0000313" key="9">
    <source>
        <dbReference type="EMBL" id="GAA2154106.1"/>
    </source>
</evidence>
<evidence type="ECO:0000256" key="6">
    <source>
        <dbReference type="SAM" id="MobiDB-lite"/>
    </source>
</evidence>
<evidence type="ECO:0000256" key="1">
    <source>
        <dbReference type="ARBA" id="ARBA00010641"/>
    </source>
</evidence>
<accession>A0ABP5LVA7</accession>
<dbReference type="Pfam" id="PF08281">
    <property type="entry name" value="Sigma70_r4_2"/>
    <property type="match status" value="1"/>
</dbReference>
<dbReference type="InterPro" id="IPR007627">
    <property type="entry name" value="RNA_pol_sigma70_r2"/>
</dbReference>
<dbReference type="InterPro" id="IPR013325">
    <property type="entry name" value="RNA_pol_sigma_r2"/>
</dbReference>
<keyword evidence="10" id="KW-1185">Reference proteome</keyword>
<dbReference type="SUPFAM" id="SSF88946">
    <property type="entry name" value="Sigma2 domain of RNA polymerase sigma factors"/>
    <property type="match status" value="1"/>
</dbReference>
<dbReference type="NCBIfam" id="TIGR02937">
    <property type="entry name" value="sigma70-ECF"/>
    <property type="match status" value="1"/>
</dbReference>
<organism evidence="9 10">
    <name type="scientific">Nocardioides koreensis</name>
    <dbReference type="NCBI Taxonomy" id="433651"/>
    <lineage>
        <taxon>Bacteria</taxon>
        <taxon>Bacillati</taxon>
        <taxon>Actinomycetota</taxon>
        <taxon>Actinomycetes</taxon>
        <taxon>Propionibacteriales</taxon>
        <taxon>Nocardioidaceae</taxon>
        <taxon>Nocardioides</taxon>
    </lineage>
</organism>
<dbReference type="PANTHER" id="PTHR43133">
    <property type="entry name" value="RNA POLYMERASE ECF-TYPE SIGMA FACTO"/>
    <property type="match status" value="1"/>
</dbReference>
<gene>
    <name evidence="9" type="ORF">GCM10009844_39450</name>
</gene>
<dbReference type="InterPro" id="IPR036388">
    <property type="entry name" value="WH-like_DNA-bd_sf"/>
</dbReference>
<evidence type="ECO:0000259" key="7">
    <source>
        <dbReference type="Pfam" id="PF04542"/>
    </source>
</evidence>
<comment type="similarity">
    <text evidence="1">Belongs to the sigma-70 factor family. ECF subfamily.</text>
</comment>
<dbReference type="InterPro" id="IPR013249">
    <property type="entry name" value="RNA_pol_sigma70_r4_t2"/>
</dbReference>
<evidence type="ECO:0000256" key="5">
    <source>
        <dbReference type="ARBA" id="ARBA00023163"/>
    </source>
</evidence>
<evidence type="ECO:0000259" key="8">
    <source>
        <dbReference type="Pfam" id="PF08281"/>
    </source>
</evidence>
<feature type="domain" description="RNA polymerase sigma factor 70 region 4 type 2" evidence="8">
    <location>
        <begin position="105"/>
        <end position="157"/>
    </location>
</feature>
<keyword evidence="5" id="KW-0804">Transcription</keyword>
<feature type="domain" description="RNA polymerase sigma-70 region 2" evidence="7">
    <location>
        <begin position="16"/>
        <end position="78"/>
    </location>
</feature>
<dbReference type="InterPro" id="IPR039425">
    <property type="entry name" value="RNA_pol_sigma-70-like"/>
</dbReference>
<keyword evidence="2" id="KW-0805">Transcription regulation</keyword>
<dbReference type="Gene3D" id="1.10.10.10">
    <property type="entry name" value="Winged helix-like DNA-binding domain superfamily/Winged helix DNA-binding domain"/>
    <property type="match status" value="1"/>
</dbReference>
<dbReference type="SUPFAM" id="SSF88659">
    <property type="entry name" value="Sigma3 and sigma4 domains of RNA polymerase sigma factors"/>
    <property type="match status" value="1"/>
</dbReference>
<dbReference type="PANTHER" id="PTHR43133:SF8">
    <property type="entry name" value="RNA POLYMERASE SIGMA FACTOR HI_1459-RELATED"/>
    <property type="match status" value="1"/>
</dbReference>
<keyword evidence="3" id="KW-0731">Sigma factor</keyword>
<name>A0ABP5LVA7_9ACTN</name>
<evidence type="ECO:0000256" key="4">
    <source>
        <dbReference type="ARBA" id="ARBA00023125"/>
    </source>
</evidence>
<evidence type="ECO:0000313" key="10">
    <source>
        <dbReference type="Proteomes" id="UP001501771"/>
    </source>
</evidence>
<feature type="region of interest" description="Disordered" evidence="6">
    <location>
        <begin position="164"/>
        <end position="190"/>
    </location>
</feature>